<sequence>MTVNDLKTYGANTEEGLRRCMNNESFYLRLVKMIPGDANFPKLYDAVENGDLDIAFEAAHALKGSAGNLSLTPIFAPISEITEILRARTQTDYSALINQIREARDELAHICEE</sequence>
<dbReference type="InterPro" id="IPR008207">
    <property type="entry name" value="Sig_transdc_His_kin_Hpt_dom"/>
</dbReference>
<dbReference type="EMBL" id="KC246782">
    <property type="protein sequence ID" value="AHF24024.1"/>
    <property type="molecule type" value="Genomic_DNA"/>
</dbReference>
<evidence type="ECO:0000259" key="3">
    <source>
        <dbReference type="PROSITE" id="PS50894"/>
    </source>
</evidence>
<proteinExistence type="predicted"/>
<protein>
    <submittedName>
        <fullName evidence="4">Hpt domain-containing protein</fullName>
    </submittedName>
</protein>
<feature type="modified residue" description="Phosphohistidine" evidence="1">
    <location>
        <position position="60"/>
    </location>
</feature>
<reference evidence="4" key="1">
    <citation type="journal article" date="2013" name="PLoS ONE">
        <title>Metagenomic insights into the carbohydrate-active enzymes carried by the microorganisms adhering to solid digesta in the rumen of cows.</title>
        <authorList>
            <person name="Wang L."/>
            <person name="Hatem A."/>
            <person name="Catalyurek U.V."/>
            <person name="Morrison M."/>
            <person name="Yu Z."/>
        </authorList>
    </citation>
    <scope>NUCLEOTIDE SEQUENCE</scope>
</reference>
<organism evidence="4">
    <name type="scientific">uncultured bacterium Contig1756</name>
    <dbReference type="NCBI Taxonomy" id="1393499"/>
    <lineage>
        <taxon>Bacteria</taxon>
        <taxon>environmental samples</taxon>
    </lineage>
</organism>
<evidence type="ECO:0000256" key="2">
    <source>
        <dbReference type="SAM" id="Coils"/>
    </source>
</evidence>
<dbReference type="PROSITE" id="PS50894">
    <property type="entry name" value="HPT"/>
    <property type="match status" value="1"/>
</dbReference>
<dbReference type="InterPro" id="IPR036641">
    <property type="entry name" value="HPT_dom_sf"/>
</dbReference>
<dbReference type="Pfam" id="PF01627">
    <property type="entry name" value="Hpt"/>
    <property type="match status" value="1"/>
</dbReference>
<evidence type="ECO:0000313" key="4">
    <source>
        <dbReference type="EMBL" id="AHF24024.1"/>
    </source>
</evidence>
<name>W0FKP1_9BACT</name>
<keyword evidence="1" id="KW-0597">Phosphoprotein</keyword>
<feature type="domain" description="HPt" evidence="3">
    <location>
        <begin position="21"/>
        <end position="113"/>
    </location>
</feature>
<dbReference type="AlphaFoldDB" id="W0FKP1"/>
<dbReference type="SUPFAM" id="SSF47226">
    <property type="entry name" value="Histidine-containing phosphotransfer domain, HPT domain"/>
    <property type="match status" value="1"/>
</dbReference>
<feature type="coiled-coil region" evidence="2">
    <location>
        <begin position="86"/>
        <end position="113"/>
    </location>
</feature>
<evidence type="ECO:0000256" key="1">
    <source>
        <dbReference type="PROSITE-ProRule" id="PRU00110"/>
    </source>
</evidence>
<accession>W0FKP1</accession>
<dbReference type="Gene3D" id="1.20.120.160">
    <property type="entry name" value="HPT domain"/>
    <property type="match status" value="1"/>
</dbReference>
<dbReference type="GO" id="GO:0000160">
    <property type="term" value="P:phosphorelay signal transduction system"/>
    <property type="evidence" value="ECO:0007669"/>
    <property type="project" value="InterPro"/>
</dbReference>
<keyword evidence="2" id="KW-0175">Coiled coil</keyword>